<dbReference type="PANTHER" id="PTHR31221:SF350">
    <property type="entry name" value="WRKY TRANSCRIPTION FACTOR 48-RELATED"/>
    <property type="match status" value="1"/>
</dbReference>
<dbReference type="PROSITE" id="PS50811">
    <property type="entry name" value="WRKY"/>
    <property type="match status" value="1"/>
</dbReference>
<feature type="compositionally biased region" description="Basic and acidic residues" evidence="6">
    <location>
        <begin position="297"/>
        <end position="307"/>
    </location>
</feature>
<proteinExistence type="predicted"/>
<evidence type="ECO:0000259" key="7">
    <source>
        <dbReference type="PROSITE" id="PS50811"/>
    </source>
</evidence>
<keyword evidence="3" id="KW-0238">DNA-binding</keyword>
<keyword evidence="5" id="KW-0539">Nucleus</keyword>
<dbReference type="KEGG" id="mcha:111009170"/>
<keyword evidence="4" id="KW-0804">Transcription</keyword>
<dbReference type="GO" id="GO:0005634">
    <property type="term" value="C:nucleus"/>
    <property type="evidence" value="ECO:0007669"/>
    <property type="project" value="UniProtKB-SubCell"/>
</dbReference>
<keyword evidence="8" id="KW-1185">Reference proteome</keyword>
<dbReference type="GO" id="GO:0003700">
    <property type="term" value="F:DNA-binding transcription factor activity"/>
    <property type="evidence" value="ECO:0007669"/>
    <property type="project" value="InterPro"/>
</dbReference>
<evidence type="ECO:0000313" key="9">
    <source>
        <dbReference type="RefSeq" id="XP_022137828.1"/>
    </source>
</evidence>
<dbReference type="Proteomes" id="UP000504603">
    <property type="component" value="Unplaced"/>
</dbReference>
<evidence type="ECO:0000256" key="1">
    <source>
        <dbReference type="ARBA" id="ARBA00004123"/>
    </source>
</evidence>
<dbReference type="GeneID" id="111009170"/>
<organism evidence="8 9">
    <name type="scientific">Momordica charantia</name>
    <name type="common">Bitter gourd</name>
    <name type="synonym">Balsam pear</name>
    <dbReference type="NCBI Taxonomy" id="3673"/>
    <lineage>
        <taxon>Eukaryota</taxon>
        <taxon>Viridiplantae</taxon>
        <taxon>Streptophyta</taxon>
        <taxon>Embryophyta</taxon>
        <taxon>Tracheophyta</taxon>
        <taxon>Spermatophyta</taxon>
        <taxon>Magnoliopsida</taxon>
        <taxon>eudicotyledons</taxon>
        <taxon>Gunneridae</taxon>
        <taxon>Pentapetalae</taxon>
        <taxon>rosids</taxon>
        <taxon>fabids</taxon>
        <taxon>Cucurbitales</taxon>
        <taxon>Cucurbitaceae</taxon>
        <taxon>Momordiceae</taxon>
        <taxon>Momordica</taxon>
    </lineage>
</organism>
<evidence type="ECO:0000313" key="8">
    <source>
        <dbReference type="Proteomes" id="UP000504603"/>
    </source>
</evidence>
<dbReference type="AlphaFoldDB" id="A0A6J1CBG0"/>
<evidence type="ECO:0000256" key="5">
    <source>
        <dbReference type="ARBA" id="ARBA00023242"/>
    </source>
</evidence>
<dbReference type="SMART" id="SM00774">
    <property type="entry name" value="WRKY"/>
    <property type="match status" value="1"/>
</dbReference>
<dbReference type="OrthoDB" id="693960at2759"/>
<evidence type="ECO:0000256" key="6">
    <source>
        <dbReference type="SAM" id="MobiDB-lite"/>
    </source>
</evidence>
<dbReference type="SUPFAM" id="SSF118290">
    <property type="entry name" value="WRKY DNA-binding domain"/>
    <property type="match status" value="1"/>
</dbReference>
<keyword evidence="2" id="KW-0805">Transcription regulation</keyword>
<evidence type="ECO:0000256" key="3">
    <source>
        <dbReference type="ARBA" id="ARBA00023125"/>
    </source>
</evidence>
<feature type="region of interest" description="Disordered" evidence="6">
    <location>
        <begin position="264"/>
        <end position="307"/>
    </location>
</feature>
<evidence type="ECO:0000256" key="4">
    <source>
        <dbReference type="ARBA" id="ARBA00023163"/>
    </source>
</evidence>
<dbReference type="InterPro" id="IPR003657">
    <property type="entry name" value="WRKY_dom"/>
</dbReference>
<dbReference type="SMR" id="A0A6J1CBG0"/>
<name>A0A6J1CBG0_MOMCH</name>
<dbReference type="PANTHER" id="PTHR31221">
    <property type="entry name" value="WRKY TRANSCRIPTION FACTOR PROTEIN 1-RELATED"/>
    <property type="match status" value="1"/>
</dbReference>
<dbReference type="RefSeq" id="XP_022137828.1">
    <property type="nucleotide sequence ID" value="XM_022282136.1"/>
</dbReference>
<accession>A0A6J1CBG0</accession>
<dbReference type="GO" id="GO:0043565">
    <property type="term" value="F:sequence-specific DNA binding"/>
    <property type="evidence" value="ECO:0007669"/>
    <property type="project" value="InterPro"/>
</dbReference>
<dbReference type="FunFam" id="2.20.25.80:FF:000003">
    <property type="entry name" value="WRKY transcription factor 57"/>
    <property type="match status" value="1"/>
</dbReference>
<feature type="domain" description="WRKY" evidence="7">
    <location>
        <begin position="154"/>
        <end position="219"/>
    </location>
</feature>
<dbReference type="Gene3D" id="2.20.25.80">
    <property type="entry name" value="WRKY domain"/>
    <property type="match status" value="1"/>
</dbReference>
<feature type="compositionally biased region" description="Polar residues" evidence="6">
    <location>
        <begin position="83"/>
        <end position="92"/>
    </location>
</feature>
<protein>
    <submittedName>
        <fullName evidence="9">Probable WRKY transcription factor 48</fullName>
    </submittedName>
</protein>
<sequence length="307" mass="33810">MEKKKFEEFVGSENCAVSDSPMVFSDEFPGGGGIFDMSCESSDKGCSFDLLFGIHDYYNPSLFDLMSSVPPLLQQSPPLSSPASTVPESSEVLNAPPTPNSSSVSSSSGEELAKASEEAVEKNNSEKASKLLLKAKKKNQKRQREPRFAFMTKSDIDHLDDGYRWRKYGQKAVKNSPYPRSYYRCTTAGCGVKKRVERSSGDHSIVVTTYEGQHTHQSPVMPRRVMSESNSCLVADHNPTATTATGHLFHQPFMYNPTPFVTVNSSSVSPHPPPPLPSPSSLLRDDGLLQDVVPLQMRKEPKDEQNG</sequence>
<dbReference type="InterPro" id="IPR036576">
    <property type="entry name" value="WRKY_dom_sf"/>
</dbReference>
<dbReference type="InterPro" id="IPR044810">
    <property type="entry name" value="WRKY_plant"/>
</dbReference>
<reference evidence="9" key="1">
    <citation type="submission" date="2025-08" db="UniProtKB">
        <authorList>
            <consortium name="RefSeq"/>
        </authorList>
    </citation>
    <scope>IDENTIFICATION</scope>
    <source>
        <strain evidence="9">OHB3-1</strain>
    </source>
</reference>
<comment type="subcellular location">
    <subcellularLocation>
        <location evidence="1">Nucleus</location>
    </subcellularLocation>
</comment>
<dbReference type="Pfam" id="PF03106">
    <property type="entry name" value="WRKY"/>
    <property type="match status" value="1"/>
</dbReference>
<gene>
    <name evidence="9" type="primary">LOC111009170</name>
</gene>
<feature type="region of interest" description="Disordered" evidence="6">
    <location>
        <begin position="74"/>
        <end position="128"/>
    </location>
</feature>
<evidence type="ECO:0000256" key="2">
    <source>
        <dbReference type="ARBA" id="ARBA00023015"/>
    </source>
</evidence>
<feature type="compositionally biased region" description="Basic and acidic residues" evidence="6">
    <location>
        <begin position="111"/>
        <end position="128"/>
    </location>
</feature>